<keyword evidence="5" id="KW-0274">FAD</keyword>
<dbReference type="InterPro" id="IPR004621">
    <property type="entry name" value="Fadh2_euk"/>
</dbReference>
<feature type="domain" description="MTHFR SAM-binding regulatory" evidence="10">
    <location>
        <begin position="473"/>
        <end position="717"/>
    </location>
</feature>
<dbReference type="Pfam" id="PF21895">
    <property type="entry name" value="MTHFR_C"/>
    <property type="match status" value="1"/>
</dbReference>
<dbReference type="GO" id="GO:0009086">
    <property type="term" value="P:methionine biosynthetic process"/>
    <property type="evidence" value="ECO:0007669"/>
    <property type="project" value="TreeGrafter"/>
</dbReference>
<dbReference type="Gene3D" id="3.20.20.220">
    <property type="match status" value="1"/>
</dbReference>
<keyword evidence="7" id="KW-0560">Oxidoreductase</keyword>
<dbReference type="UniPathway" id="UPA00193"/>
<protein>
    <recommendedName>
        <fullName evidence="10">MTHFR SAM-binding regulatory domain-containing protein</fullName>
    </recommendedName>
</protein>
<comment type="caution">
    <text evidence="11">The sequence shown here is derived from an EMBL/GenBank/DDBJ whole genome shotgun (WGS) entry which is preliminary data.</text>
</comment>
<dbReference type="InterPro" id="IPR003171">
    <property type="entry name" value="Mehydrof_redctse-like"/>
</dbReference>
<dbReference type="InterPro" id="IPR029041">
    <property type="entry name" value="FAD-linked_oxidoreductase-like"/>
</dbReference>
<dbReference type="NCBIfam" id="TIGR00677">
    <property type="entry name" value="fadh2_euk"/>
    <property type="match status" value="1"/>
</dbReference>
<dbReference type="PANTHER" id="PTHR45754:SF1">
    <property type="entry name" value="METHYLENETETRAHYDROFOLATE REDUCTASE 1"/>
    <property type="match status" value="1"/>
</dbReference>
<evidence type="ECO:0000259" key="10">
    <source>
        <dbReference type="Pfam" id="PF21895"/>
    </source>
</evidence>
<evidence type="ECO:0000256" key="9">
    <source>
        <dbReference type="SAM" id="MobiDB-lite"/>
    </source>
</evidence>
<dbReference type="SUPFAM" id="SSF51730">
    <property type="entry name" value="FAD-linked oxidoreductase"/>
    <property type="match status" value="1"/>
</dbReference>
<dbReference type="GO" id="GO:0071949">
    <property type="term" value="F:FAD binding"/>
    <property type="evidence" value="ECO:0007669"/>
    <property type="project" value="TreeGrafter"/>
</dbReference>
<evidence type="ECO:0000256" key="8">
    <source>
        <dbReference type="RuleBase" id="RU004254"/>
    </source>
</evidence>
<evidence type="ECO:0000256" key="3">
    <source>
        <dbReference type="ARBA" id="ARBA00006743"/>
    </source>
</evidence>
<keyword evidence="6" id="KW-0521">NADP</keyword>
<evidence type="ECO:0000313" key="12">
    <source>
        <dbReference type="Proteomes" id="UP000281245"/>
    </source>
</evidence>
<evidence type="ECO:0000256" key="1">
    <source>
        <dbReference type="ARBA" id="ARBA00001974"/>
    </source>
</evidence>
<evidence type="ECO:0000256" key="6">
    <source>
        <dbReference type="ARBA" id="ARBA00022857"/>
    </source>
</evidence>
<proteinExistence type="inferred from homology"/>
<dbReference type="FunFam" id="3.20.20.220:FF:000002">
    <property type="entry name" value="Methylenetetrahydrofolate reductase"/>
    <property type="match status" value="1"/>
</dbReference>
<dbReference type="GO" id="GO:0005829">
    <property type="term" value="C:cytosol"/>
    <property type="evidence" value="ECO:0007669"/>
    <property type="project" value="TreeGrafter"/>
</dbReference>
<comment type="pathway">
    <text evidence="2 8">One-carbon metabolism; tetrahydrofolate interconversion.</text>
</comment>
<dbReference type="EMBL" id="QWIJ01000749">
    <property type="protein sequence ID" value="RMX79085.1"/>
    <property type="molecule type" value="Genomic_DNA"/>
</dbReference>
<evidence type="ECO:0000256" key="2">
    <source>
        <dbReference type="ARBA" id="ARBA00004777"/>
    </source>
</evidence>
<dbReference type="PANTHER" id="PTHR45754">
    <property type="entry name" value="METHYLENETETRAHYDROFOLATE REDUCTASE"/>
    <property type="match status" value="1"/>
</dbReference>
<dbReference type="CDD" id="cd00537">
    <property type="entry name" value="MTHFR"/>
    <property type="match status" value="1"/>
</dbReference>
<dbReference type="OrthoDB" id="16284at2759"/>
<dbReference type="GO" id="GO:0004489">
    <property type="term" value="F:methylenetetrahydrofolate reductase [NAD(P)H] activity"/>
    <property type="evidence" value="ECO:0007669"/>
    <property type="project" value="InterPro"/>
</dbReference>
<keyword evidence="4" id="KW-0285">Flavoprotein</keyword>
<organism evidence="11 12">
    <name type="scientific">Hortaea werneckii</name>
    <name type="common">Black yeast</name>
    <name type="synonym">Cladosporium werneckii</name>
    <dbReference type="NCBI Taxonomy" id="91943"/>
    <lineage>
        <taxon>Eukaryota</taxon>
        <taxon>Fungi</taxon>
        <taxon>Dikarya</taxon>
        <taxon>Ascomycota</taxon>
        <taxon>Pezizomycotina</taxon>
        <taxon>Dothideomycetes</taxon>
        <taxon>Dothideomycetidae</taxon>
        <taxon>Mycosphaerellales</taxon>
        <taxon>Teratosphaeriaceae</taxon>
        <taxon>Hortaea</taxon>
    </lineage>
</organism>
<feature type="region of interest" description="Disordered" evidence="9">
    <location>
        <begin position="400"/>
        <end position="455"/>
    </location>
</feature>
<comment type="cofactor">
    <cofactor evidence="1">
        <name>FAD</name>
        <dbReference type="ChEBI" id="CHEBI:57692"/>
    </cofactor>
</comment>
<accession>A0A3M6WKM1</accession>
<dbReference type="AlphaFoldDB" id="A0A3M6WKM1"/>
<dbReference type="GO" id="GO:0035999">
    <property type="term" value="P:tetrahydrofolate interconversion"/>
    <property type="evidence" value="ECO:0007669"/>
    <property type="project" value="UniProtKB-UniPathway"/>
</dbReference>
<comment type="similarity">
    <text evidence="3">Belongs to the methylenetetrahydrofolate reductase family.</text>
</comment>
<dbReference type="Pfam" id="PF02219">
    <property type="entry name" value="MTHFR"/>
    <property type="match status" value="1"/>
</dbReference>
<evidence type="ECO:0000256" key="4">
    <source>
        <dbReference type="ARBA" id="ARBA00022630"/>
    </source>
</evidence>
<evidence type="ECO:0000256" key="7">
    <source>
        <dbReference type="ARBA" id="ARBA00023002"/>
    </source>
</evidence>
<dbReference type="VEuPathDB" id="FungiDB:BTJ68_08373"/>
<dbReference type="Proteomes" id="UP000281245">
    <property type="component" value="Unassembled WGS sequence"/>
</dbReference>
<sequence length="721" mass="80502">MHRRRGKGLSRARASAESKVGLAAFVDEKAKATIRHSLLPSFGTGNVNLSHCCGTRNMDKLTDKIAALPPDANYFSLEFFPPKTQQGFANLHARLSRMAQALRPLFVNVTWGAGGSTSAKSLALAELTQRSLQLTTCLHLTCTNMSRKLVDEALEQAKVLGVRNILALRGDPPRSDEYNDPNNPLSEQDDSNRDFTWAVDLVRYIRKQYGDYFCIGVAGYPEGHSDQSHPEHQSVEHDLPSLVEKTAAGADFIMTQLFFDVEAYNDYEKRLRSHESGLFRTIPIIPGLMPVQSYQILRRTTKLSHASLPPDVLSRMEPIKADDEAVKRVGVDVLCEMVENMRRHESPCARGFHFYTLNLEKVVTQILERTGLIPPATPVIKSADRNGIAEQAVAEEESDGFLMVEDAKRNRQRRKSSNRNSMPQNRVVVSRRSSTSSSKTQAYEAPEDEAGVPPINSRANTLAISEGQGSAGREATWDDFPNGRWGDVRSPAYGEIDGYGVSLHASIPEANRLWGQPKSTDDICTIFRRHLQGEIEAMPWSEEPLQPETLTIKKELLSLINKGWWTVASQPAVNGVRSNDPIYGWGPKNGFVFQKPFVELFLPSADWQRLKPILQSDDQVTYYAGNAAGDFQSSDENSVNPVTWGTFAGKEIITPTIIEGDSFKAWLEEAFGIWAEWQRVYQPGSESSRLLERTRKDCWLVSIIHHGYLEKGALWDALIAA</sequence>
<dbReference type="InterPro" id="IPR053806">
    <property type="entry name" value="MTHFR_C"/>
</dbReference>
<evidence type="ECO:0000313" key="11">
    <source>
        <dbReference type="EMBL" id="RMX79085.1"/>
    </source>
</evidence>
<reference evidence="11 12" key="1">
    <citation type="journal article" date="2018" name="BMC Genomics">
        <title>Genomic evidence for intraspecific hybridization in a clonal and extremely halotolerant yeast.</title>
        <authorList>
            <person name="Gostincar C."/>
            <person name="Stajich J.E."/>
            <person name="Zupancic J."/>
            <person name="Zalar P."/>
            <person name="Gunde-Cimerman N."/>
        </authorList>
    </citation>
    <scope>NUCLEOTIDE SEQUENCE [LARGE SCALE GENOMIC DNA]</scope>
    <source>
        <strain evidence="11 12">EXF-6656</strain>
    </source>
</reference>
<feature type="region of interest" description="Disordered" evidence="9">
    <location>
        <begin position="171"/>
        <end position="191"/>
    </location>
</feature>
<evidence type="ECO:0000256" key="5">
    <source>
        <dbReference type="ARBA" id="ARBA00022827"/>
    </source>
</evidence>
<feature type="compositionally biased region" description="Low complexity" evidence="9">
    <location>
        <begin position="418"/>
        <end position="438"/>
    </location>
</feature>
<name>A0A3M6WKM1_HORWE</name>
<gene>
    <name evidence="11" type="ORF">D0869_08564</name>
</gene>